<dbReference type="RefSeq" id="WP_254269987.1">
    <property type="nucleotide sequence ID" value="NZ_CP100400.1"/>
</dbReference>
<evidence type="ECO:0000256" key="1">
    <source>
        <dbReference type="ARBA" id="ARBA00001974"/>
    </source>
</evidence>
<comment type="cofactor">
    <cofactor evidence="1">
        <name>FAD</name>
        <dbReference type="ChEBI" id="CHEBI:57692"/>
    </cofactor>
</comment>
<dbReference type="GO" id="GO:0016491">
    <property type="term" value="F:oxidoreductase activity"/>
    <property type="evidence" value="ECO:0007669"/>
    <property type="project" value="UniProtKB-KW"/>
</dbReference>
<name>A0ABD5Q0H6_9EURY</name>
<protein>
    <submittedName>
        <fullName evidence="4">NAD(P)/FAD-dependent oxidoreductase</fullName>
        <ecNumber evidence="4">1.-.-.-</ecNumber>
    </submittedName>
</protein>
<dbReference type="GeneID" id="73045065"/>
<dbReference type="EC" id="1.-.-.-" evidence="4"/>
<evidence type="ECO:0000313" key="5">
    <source>
        <dbReference type="Proteomes" id="UP001595945"/>
    </source>
</evidence>
<dbReference type="Gene3D" id="3.50.50.60">
    <property type="entry name" value="FAD/NAD(P)-binding domain"/>
    <property type="match status" value="3"/>
</dbReference>
<feature type="domain" description="Amine oxidase" evidence="3">
    <location>
        <begin position="11"/>
        <end position="414"/>
    </location>
</feature>
<dbReference type="InterPro" id="IPR036188">
    <property type="entry name" value="FAD/NAD-bd_sf"/>
</dbReference>
<accession>A0ABD5Q0H6</accession>
<organism evidence="4 5">
    <name type="scientific">Halorussus aquaticus</name>
    <dbReference type="NCBI Taxonomy" id="2953748"/>
    <lineage>
        <taxon>Archaea</taxon>
        <taxon>Methanobacteriati</taxon>
        <taxon>Methanobacteriota</taxon>
        <taxon>Stenosarchaea group</taxon>
        <taxon>Halobacteria</taxon>
        <taxon>Halobacteriales</taxon>
        <taxon>Haladaptataceae</taxon>
        <taxon>Halorussus</taxon>
    </lineage>
</organism>
<dbReference type="PANTHER" id="PTHR42841">
    <property type="entry name" value="AMINE OXIDASE"/>
    <property type="match status" value="1"/>
</dbReference>
<dbReference type="Gene3D" id="3.90.660.20">
    <property type="entry name" value="Protoporphyrinogen oxidase, mitochondrial, domain 2"/>
    <property type="match status" value="1"/>
</dbReference>
<evidence type="ECO:0000313" key="4">
    <source>
        <dbReference type="EMBL" id="MFC4824252.1"/>
    </source>
</evidence>
<sequence>MTEVVVAGGGLAGLVAARHLADAGADVRLYERHHDPGGRVRSVRRDGFVFDRGFQVLFTAYPAARRELDYDALDLRQFKPGAVVARPGERSTLADPFRDVDAALETLLNRDVTVRDKLRVLRLRRELAEKSEREMAGGPDRTTREYLRDRGFSKKFVTNFAAPFYGGITLDRSLGTSKRVFEYTFKMLTVGHIAVPARGMGAIAEQLAGSARESGAELLMDETVTDLDPNASDPRIEVGRDSTTADAVVVATDPKQARELTGVESVPTDAKGCVTQYYALDGSELDTGARLLLNADSSGPNHVAQLSAVAPEYAPEDRNLLSATYLGVPDEDDEALAERTARTLNSWYPERRLDLEPLHTSRIEFAQFAQPPGVHDRLPDVRAPDGPVYLAGEYTDTSSLNAAMESGRRAARCVAEDFDLDR</sequence>
<evidence type="ECO:0000256" key="2">
    <source>
        <dbReference type="ARBA" id="ARBA00023002"/>
    </source>
</evidence>
<dbReference type="SUPFAM" id="SSF51905">
    <property type="entry name" value="FAD/NAD(P)-binding domain"/>
    <property type="match status" value="1"/>
</dbReference>
<proteinExistence type="predicted"/>
<dbReference type="Proteomes" id="UP001595945">
    <property type="component" value="Unassembled WGS sequence"/>
</dbReference>
<dbReference type="Gene3D" id="1.10.3110.10">
    <property type="entry name" value="protoporphyrinogen ix oxidase, domain 3"/>
    <property type="match status" value="1"/>
</dbReference>
<keyword evidence="5" id="KW-1185">Reference proteome</keyword>
<gene>
    <name evidence="4" type="ORF">ACFO9K_08250</name>
</gene>
<keyword evidence="2 4" id="KW-0560">Oxidoreductase</keyword>
<dbReference type="InterPro" id="IPR002937">
    <property type="entry name" value="Amino_oxidase"/>
</dbReference>
<comment type="caution">
    <text evidence="4">The sequence shown here is derived from an EMBL/GenBank/DDBJ whole genome shotgun (WGS) entry which is preliminary data.</text>
</comment>
<dbReference type="Pfam" id="PF01593">
    <property type="entry name" value="Amino_oxidase"/>
    <property type="match status" value="1"/>
</dbReference>
<evidence type="ECO:0000259" key="3">
    <source>
        <dbReference type="Pfam" id="PF01593"/>
    </source>
</evidence>
<dbReference type="InterPro" id="IPR001613">
    <property type="entry name" value="Flavin_amine_oxidase"/>
</dbReference>
<dbReference type="EMBL" id="JBHSHT010000001">
    <property type="protein sequence ID" value="MFC4824252.1"/>
    <property type="molecule type" value="Genomic_DNA"/>
</dbReference>
<dbReference type="PRINTS" id="PR00757">
    <property type="entry name" value="AMINEOXDASEF"/>
</dbReference>
<dbReference type="AlphaFoldDB" id="A0ABD5Q0H6"/>
<reference evidence="4 5" key="1">
    <citation type="journal article" date="2019" name="Int. J. Syst. Evol. Microbiol.">
        <title>The Global Catalogue of Microorganisms (GCM) 10K type strain sequencing project: providing services to taxonomists for standard genome sequencing and annotation.</title>
        <authorList>
            <consortium name="The Broad Institute Genomics Platform"/>
            <consortium name="The Broad Institute Genome Sequencing Center for Infectious Disease"/>
            <person name="Wu L."/>
            <person name="Ma J."/>
        </authorList>
    </citation>
    <scope>NUCLEOTIDE SEQUENCE [LARGE SCALE GENOMIC DNA]</scope>
    <source>
        <strain evidence="4 5">XZYJ18</strain>
    </source>
</reference>